<feature type="compositionally biased region" description="Polar residues" evidence="1">
    <location>
        <begin position="1"/>
        <end position="22"/>
    </location>
</feature>
<proteinExistence type="predicted"/>
<protein>
    <submittedName>
        <fullName evidence="2">Uncharacterized protein</fullName>
    </submittedName>
</protein>
<sequence>MMMATTNETSMSGNAHTGSQAGQDHLQGLQDDSHGNAENIARQAGAQFEQYRDNAAQQIENLAQNAQSAAQQMEGNDNLGLSRYVTDIAQSMTRLAESLRTKSAEQLLQDAGRLARENPVLFISGSVALGLGLSRLLKASTSSTDTDPDMTTADLSVAGSSNTGDLTDVDASGPYDPISPSTLAAEEMVATHPHDNDVLHSARPGTGIPDSPAMTDFNDDLDDDLNSDLSRDGAPKSGLPKGDV</sequence>
<keyword evidence="3" id="KW-1185">Reference proteome</keyword>
<dbReference type="EMBL" id="MUIO01000014">
    <property type="protein sequence ID" value="ORC60945.1"/>
    <property type="molecule type" value="Genomic_DNA"/>
</dbReference>
<gene>
    <name evidence="2" type="ORF">BZK31_04830</name>
</gene>
<evidence type="ECO:0000313" key="3">
    <source>
        <dbReference type="Proteomes" id="UP000192815"/>
    </source>
</evidence>
<feature type="compositionally biased region" description="Acidic residues" evidence="1">
    <location>
        <begin position="217"/>
        <end position="226"/>
    </location>
</feature>
<feature type="region of interest" description="Disordered" evidence="1">
    <location>
        <begin position="140"/>
        <end position="244"/>
    </location>
</feature>
<organism evidence="2 3">
    <name type="scientific">Pseudomonas floridensis</name>
    <dbReference type="NCBI Taxonomy" id="1958950"/>
    <lineage>
        <taxon>Bacteria</taxon>
        <taxon>Pseudomonadati</taxon>
        <taxon>Pseudomonadota</taxon>
        <taxon>Gammaproteobacteria</taxon>
        <taxon>Pseudomonadales</taxon>
        <taxon>Pseudomonadaceae</taxon>
        <taxon>Pseudomonas</taxon>
    </lineage>
</organism>
<dbReference type="AlphaFoldDB" id="A0A1X0NAR7"/>
<accession>A0A1X0NAR7</accession>
<feature type="region of interest" description="Disordered" evidence="1">
    <location>
        <begin position="1"/>
        <end position="33"/>
    </location>
</feature>
<dbReference type="STRING" id="1958950.BZK31_04830"/>
<dbReference type="Proteomes" id="UP000192815">
    <property type="component" value="Unassembled WGS sequence"/>
</dbReference>
<evidence type="ECO:0000256" key="1">
    <source>
        <dbReference type="SAM" id="MobiDB-lite"/>
    </source>
</evidence>
<name>A0A1X0NAR7_9PSED</name>
<evidence type="ECO:0000313" key="2">
    <source>
        <dbReference type="EMBL" id="ORC60945.1"/>
    </source>
</evidence>
<comment type="caution">
    <text evidence="2">The sequence shown here is derived from an EMBL/GenBank/DDBJ whole genome shotgun (WGS) entry which is preliminary data.</text>
</comment>
<feature type="compositionally biased region" description="Low complexity" evidence="1">
    <location>
        <begin position="140"/>
        <end position="152"/>
    </location>
</feature>
<reference evidence="3" key="1">
    <citation type="submission" date="2017-02" db="EMBL/GenBank/DDBJ databases">
        <title>Pseudomonas floridae sp. nov., a novel pathogenic bacterial species isolated from tomato.</title>
        <authorList>
            <person name="Timilsina S."/>
            <person name="Vallad G.E."/>
            <person name="Jones J.B."/>
        </authorList>
    </citation>
    <scope>NUCLEOTIDE SEQUENCE [LARGE SCALE GENOMIC DNA]</scope>
    <source>
        <strain evidence="3">GEV388</strain>
    </source>
</reference>